<accession>A0A841TR01</accession>
<evidence type="ECO:0000313" key="2">
    <source>
        <dbReference type="EMBL" id="MBB6690726.1"/>
    </source>
</evidence>
<gene>
    <name evidence="2" type="ORF">H7B90_04835</name>
</gene>
<dbReference type="AlphaFoldDB" id="A0A841TR01"/>
<sequence length="321" mass="35133">MSILMVLVFASSAMATPVKNTPAQDKHNAAIDAKKEKIRAKFEELGEYRANKLLQAAKNGTDVDPQQLDSTEVQLESDLQALGVNAITPAQAQAIANGGSDVSIQVTVPPSNSNVKWYDIRYTYYTGGTTYAVQELYAQGLAGGTNLAAGQNGVTLYTNKQILVKNVTYIAQMYAQKAIGTIPIVQWLPYEMLFSDNSQVTNNSHVITHRSLSTVCFSYVKLDGQSDNYQSLSYVSNMVSVASSHTLAGYNNGSPYSKTTDKSNTDYATNYASPTSAVNAYKDPYAPRQSFISFYRFYNNDQTASLTQYIINPSFPAQITQ</sequence>
<proteinExistence type="predicted"/>
<protein>
    <submittedName>
        <fullName evidence="2">Uncharacterized protein</fullName>
    </submittedName>
</protein>
<dbReference type="EMBL" id="JACJVR010000015">
    <property type="protein sequence ID" value="MBB6690726.1"/>
    <property type="molecule type" value="Genomic_DNA"/>
</dbReference>
<dbReference type="RefSeq" id="WP_185134739.1">
    <property type="nucleotide sequence ID" value="NZ_JACJVR010000015.1"/>
</dbReference>
<feature type="signal peptide" evidence="1">
    <location>
        <begin position="1"/>
        <end position="15"/>
    </location>
</feature>
<comment type="caution">
    <text evidence="2">The sequence shown here is derived from an EMBL/GenBank/DDBJ whole genome shotgun (WGS) entry which is preliminary data.</text>
</comment>
<feature type="chain" id="PRO_5038688846" evidence="1">
    <location>
        <begin position="16"/>
        <end position="321"/>
    </location>
</feature>
<keyword evidence="1" id="KW-0732">Signal</keyword>
<dbReference type="Proteomes" id="UP000553776">
    <property type="component" value="Unassembled WGS sequence"/>
</dbReference>
<organism evidence="2 3">
    <name type="scientific">Cohnella xylanilytica</name>
    <dbReference type="NCBI Taxonomy" id="557555"/>
    <lineage>
        <taxon>Bacteria</taxon>
        <taxon>Bacillati</taxon>
        <taxon>Bacillota</taxon>
        <taxon>Bacilli</taxon>
        <taxon>Bacillales</taxon>
        <taxon>Paenibacillaceae</taxon>
        <taxon>Cohnella</taxon>
    </lineage>
</organism>
<reference evidence="2 3" key="1">
    <citation type="submission" date="2020-08" db="EMBL/GenBank/DDBJ databases">
        <title>Cohnella phylogeny.</title>
        <authorList>
            <person name="Dunlap C."/>
        </authorList>
    </citation>
    <scope>NUCLEOTIDE SEQUENCE [LARGE SCALE GENOMIC DNA]</scope>
    <source>
        <strain evidence="2 3">DSM 25239</strain>
    </source>
</reference>
<name>A0A841TR01_9BACL</name>
<keyword evidence="3" id="KW-1185">Reference proteome</keyword>
<evidence type="ECO:0000256" key="1">
    <source>
        <dbReference type="SAM" id="SignalP"/>
    </source>
</evidence>
<evidence type="ECO:0000313" key="3">
    <source>
        <dbReference type="Proteomes" id="UP000553776"/>
    </source>
</evidence>